<gene>
    <name evidence="4" type="ORF">CBOVIS_LOCUS7696</name>
</gene>
<dbReference type="PANTHER" id="PTHR13335">
    <property type="entry name" value="TARGET OF RAPAMYCIN COMPLEX 2 SUBUNIT MAPKAP1"/>
    <property type="match status" value="1"/>
</dbReference>
<comment type="caution">
    <text evidence="4">The sequence shown here is derived from an EMBL/GenBank/DDBJ whole genome shotgun (WGS) entry which is preliminary data.</text>
</comment>
<feature type="compositionally biased region" description="Low complexity" evidence="2">
    <location>
        <begin position="192"/>
        <end position="214"/>
    </location>
</feature>
<dbReference type="GO" id="GO:0031932">
    <property type="term" value="C:TORC2 complex"/>
    <property type="evidence" value="ECO:0007669"/>
    <property type="project" value="InterPro"/>
</dbReference>
<dbReference type="InterPro" id="IPR013170">
    <property type="entry name" value="mRNA_splic_Cwf21_dom"/>
</dbReference>
<dbReference type="PANTHER" id="PTHR13335:SF1">
    <property type="entry name" value="TARGET OF RAPAMYCIN COMPLEX 2 SUBUNIT MAPKAP1"/>
    <property type="match status" value="1"/>
</dbReference>
<comment type="similarity">
    <text evidence="1">Belongs to the SIN1 family.</text>
</comment>
<protein>
    <recommendedName>
        <fullName evidence="3">CWF21 domain-containing protein</fullName>
    </recommendedName>
</protein>
<evidence type="ECO:0000256" key="2">
    <source>
        <dbReference type="SAM" id="MobiDB-lite"/>
    </source>
</evidence>
<evidence type="ECO:0000256" key="1">
    <source>
        <dbReference type="ARBA" id="ARBA00009407"/>
    </source>
</evidence>
<accession>A0A8S1F473</accession>
<feature type="region of interest" description="Disordered" evidence="2">
    <location>
        <begin position="176"/>
        <end position="291"/>
    </location>
</feature>
<evidence type="ECO:0000259" key="3">
    <source>
        <dbReference type="SMART" id="SM01115"/>
    </source>
</evidence>
<dbReference type="GO" id="GO:0038203">
    <property type="term" value="P:TORC2 signaling"/>
    <property type="evidence" value="ECO:0007669"/>
    <property type="project" value="TreeGrafter"/>
</dbReference>
<keyword evidence="5" id="KW-1185">Reference proteome</keyword>
<dbReference type="OrthoDB" id="241990at2759"/>
<dbReference type="Pfam" id="PF25322">
    <property type="entry name" value="RBD_SIN1"/>
    <property type="match status" value="1"/>
</dbReference>
<dbReference type="Gene3D" id="6.10.140.420">
    <property type="match status" value="1"/>
</dbReference>
<dbReference type="InterPro" id="IPR031567">
    <property type="entry name" value="CRIM_dom"/>
</dbReference>
<dbReference type="Pfam" id="PF16978">
    <property type="entry name" value="CRIM"/>
    <property type="match status" value="1"/>
</dbReference>
<dbReference type="Pfam" id="PF08312">
    <property type="entry name" value="cwf21"/>
    <property type="match status" value="1"/>
</dbReference>
<dbReference type="SMART" id="SM01115">
    <property type="entry name" value="cwf21"/>
    <property type="match status" value="1"/>
</dbReference>
<dbReference type="InterPro" id="IPR008828">
    <property type="entry name" value="Sin1/Avo1"/>
</dbReference>
<dbReference type="GO" id="GO:0005737">
    <property type="term" value="C:cytoplasm"/>
    <property type="evidence" value="ECO:0007669"/>
    <property type="project" value="TreeGrafter"/>
</dbReference>
<feature type="compositionally biased region" description="Basic and acidic residues" evidence="2">
    <location>
        <begin position="233"/>
        <end position="291"/>
    </location>
</feature>
<evidence type="ECO:0000313" key="4">
    <source>
        <dbReference type="EMBL" id="CAB3405509.1"/>
    </source>
</evidence>
<proteinExistence type="inferred from homology"/>
<evidence type="ECO:0000313" key="5">
    <source>
        <dbReference type="Proteomes" id="UP000494206"/>
    </source>
</evidence>
<feature type="domain" description="CWF21" evidence="3">
    <location>
        <begin position="57"/>
        <end position="102"/>
    </location>
</feature>
<name>A0A8S1F473_9PELO</name>
<dbReference type="InterPro" id="IPR057339">
    <property type="entry name" value="RBD_SIN1"/>
</dbReference>
<dbReference type="GO" id="GO:0005546">
    <property type="term" value="F:phosphatidylinositol-4,5-bisphosphate binding"/>
    <property type="evidence" value="ECO:0007669"/>
    <property type="project" value="TreeGrafter"/>
</dbReference>
<dbReference type="GO" id="GO:0005886">
    <property type="term" value="C:plasma membrane"/>
    <property type="evidence" value="ECO:0007669"/>
    <property type="project" value="TreeGrafter"/>
</dbReference>
<dbReference type="Proteomes" id="UP000494206">
    <property type="component" value="Unassembled WGS sequence"/>
</dbReference>
<dbReference type="EMBL" id="CADEPM010000004">
    <property type="protein sequence ID" value="CAB3405509.1"/>
    <property type="molecule type" value="Genomic_DNA"/>
</dbReference>
<dbReference type="AlphaFoldDB" id="A0A8S1F473"/>
<sequence>MYNGIGLQTARGSGTNGYVQSNLSHLLNTRRKIEYNGEEDLKRMEAELNRKPNEEILDHNRKRQIELKCVEFEQVLEDKGFDEDEIDRKVGEYRKKLLEQLESGELDVDEDLDTRDTHARRKAAAKNRDRMRSALGLGDDFVAGSSMAKMNKSDVVGAALNAEPVAKQSEKDALLEKLNSQKKSKKSKHDSSSSSSSSDSSSDSDESSSSSSSSESEDEKEKKERQKKRKSRKELENRRNETKRREKELLNEKEIKREPESPEENRRRYSHDEDDKEKINKHHSDQNHSEKVCDIIVVRDVSDMKEARAGEEVLDTMRGEVEMIVVASETDRDNRAKKPRIEEDIDGVPIKLEPPSDDDRPVNPNRSPVVEPRQPMGHLDKEDLLDVIRHELRLEDEDGPGLCNRVLLPVSRRAKHGGLPLNFRKTHAEEDDDCYDDIYEIPLYEEPLHTRNIINENMAERTEEKIKEEKRVEDNVYQGDIRELFIRREVVLPLKIPDGPSAIQKYLDENADHLNCSLGDFMQFGASNGTSSKKIAIIFGDTNRRLNISVVPTARVREVIGYCMLRYQMEFDETLPGEVDDYQFFLAEDDGEIESELPALDSTKIIGQLGFDCLGLINTRELNRERNTTKLVVVYFVDKDQYTIEVDNLERPMRWLKDEAMRLRSEKKKTTEEDGLNFVLDYYMEPVDKFDSIIDLDSSIASTRCFEFVMILKNSSRGGFHPRGARYGKQMSAMLTLKLPNSPIPAASTTPLPTVLEGEGESSFKLSSPVQWSDNGGQLSCFKVTRVHKIKPNWKAKLILRWTCLEIERYSTDRTSFLPQGYQKHSKVFWEYVGGVRVQKKEYKPTRVDTWQITIFWLPQRSDTALQNIVGDNDWSLKNIAQLYENEEAWSRVTVETTNKEDAEQIESQINSMLSARDSSIYKTFLHSAFGKKPPAQSADMAMIDSGDVSYIAAVRDPPKSGAVRKLSKMIISPLTGVIRKSTTE</sequence>
<dbReference type="GO" id="GO:0005634">
    <property type="term" value="C:nucleus"/>
    <property type="evidence" value="ECO:0007669"/>
    <property type="project" value="UniProtKB-ARBA"/>
</dbReference>
<feature type="region of interest" description="Disordered" evidence="2">
    <location>
        <begin position="342"/>
        <end position="376"/>
    </location>
</feature>
<reference evidence="4 5" key="1">
    <citation type="submission" date="2020-04" db="EMBL/GenBank/DDBJ databases">
        <authorList>
            <person name="Laetsch R D."/>
            <person name="Stevens L."/>
            <person name="Kumar S."/>
            <person name="Blaxter L. M."/>
        </authorList>
    </citation>
    <scope>NUCLEOTIDE SEQUENCE [LARGE SCALE GENOMIC DNA]</scope>
</reference>
<organism evidence="4 5">
    <name type="scientific">Caenorhabditis bovis</name>
    <dbReference type="NCBI Taxonomy" id="2654633"/>
    <lineage>
        <taxon>Eukaryota</taxon>
        <taxon>Metazoa</taxon>
        <taxon>Ecdysozoa</taxon>
        <taxon>Nematoda</taxon>
        <taxon>Chromadorea</taxon>
        <taxon>Rhabditida</taxon>
        <taxon>Rhabditina</taxon>
        <taxon>Rhabditomorpha</taxon>
        <taxon>Rhabditoidea</taxon>
        <taxon>Rhabditidae</taxon>
        <taxon>Peloderinae</taxon>
        <taxon>Caenorhabditis</taxon>
    </lineage>
</organism>